<keyword evidence="7 10" id="KW-0472">Membrane</keyword>
<proteinExistence type="predicted"/>
<keyword evidence="3" id="KW-0808">Transferase</keyword>
<feature type="transmembrane region" description="Helical" evidence="10">
    <location>
        <begin position="7"/>
        <end position="27"/>
    </location>
</feature>
<keyword evidence="1" id="KW-1003">Cell membrane</keyword>
<keyword evidence="2" id="KW-0444">Lipid biosynthesis</keyword>
<organism evidence="11 12">
    <name type="scientific">Caldibacillus thermoamylovorans</name>
    <dbReference type="NCBI Taxonomy" id="35841"/>
    <lineage>
        <taxon>Bacteria</taxon>
        <taxon>Bacillati</taxon>
        <taxon>Bacillota</taxon>
        <taxon>Bacilli</taxon>
        <taxon>Bacillales</taxon>
        <taxon>Bacillaceae</taxon>
        <taxon>Caldibacillus</taxon>
    </lineage>
</organism>
<keyword evidence="4 10" id="KW-0812">Transmembrane</keyword>
<gene>
    <name evidence="11" type="ORF">BT1A1_0281</name>
</gene>
<dbReference type="GO" id="GO:0043772">
    <property type="term" value="F:acyl-phosphate glycerol-3-phosphate acyltransferase activity"/>
    <property type="evidence" value="ECO:0007669"/>
    <property type="project" value="InterPro"/>
</dbReference>
<evidence type="ECO:0000256" key="9">
    <source>
        <dbReference type="ARBA" id="ARBA00023264"/>
    </source>
</evidence>
<evidence type="ECO:0000256" key="6">
    <source>
        <dbReference type="ARBA" id="ARBA00023098"/>
    </source>
</evidence>
<dbReference type="GO" id="GO:0008654">
    <property type="term" value="P:phospholipid biosynthetic process"/>
    <property type="evidence" value="ECO:0007669"/>
    <property type="project" value="UniProtKB-KW"/>
</dbReference>
<feature type="transmembrane region" description="Helical" evidence="10">
    <location>
        <begin position="77"/>
        <end position="97"/>
    </location>
</feature>
<feature type="transmembrane region" description="Helical" evidence="10">
    <location>
        <begin position="117"/>
        <end position="138"/>
    </location>
</feature>
<feature type="transmembrane region" description="Helical" evidence="10">
    <location>
        <begin position="47"/>
        <end position="70"/>
    </location>
</feature>
<dbReference type="Proteomes" id="UP000040576">
    <property type="component" value="Unassembled WGS sequence"/>
</dbReference>
<dbReference type="PATRIC" id="fig|35841.9.peg.3282"/>
<evidence type="ECO:0000256" key="1">
    <source>
        <dbReference type="ARBA" id="ARBA00022475"/>
    </source>
</evidence>
<keyword evidence="6" id="KW-0443">Lipid metabolism</keyword>
<sequence length="205" mass="23176">MTVVWTLIGFFSGSLMFSYWIGCLLKMNIRETGDGNPGAANLWKEAGFQFGLLGIALDFLKGYVPIYFILQTGNETGFELIPIALAPILGHAFSPFLKFSGGKSLAVTFGVWSALTQFRASFIYALILAFFFILTKIIKKGGKTSSNEDGIQTTVGFFILLFYLFYKHYPKFMLWTWLGNFSILLWKNRNAFIQPIKNRRAKSLI</sequence>
<keyword evidence="8" id="KW-0594">Phospholipid biosynthesis</keyword>
<dbReference type="SMART" id="SM01207">
    <property type="entry name" value="G3P_acyltransf"/>
    <property type="match status" value="1"/>
</dbReference>
<dbReference type="GeneID" id="92959437"/>
<evidence type="ECO:0000256" key="5">
    <source>
        <dbReference type="ARBA" id="ARBA00022989"/>
    </source>
</evidence>
<dbReference type="PANTHER" id="PTHR30309">
    <property type="entry name" value="INNER MEMBRANE PROTEIN YGIH"/>
    <property type="match status" value="1"/>
</dbReference>
<dbReference type="EMBL" id="CCRF01000010">
    <property type="protein sequence ID" value="CEE00142.1"/>
    <property type="molecule type" value="Genomic_DNA"/>
</dbReference>
<evidence type="ECO:0000256" key="3">
    <source>
        <dbReference type="ARBA" id="ARBA00022679"/>
    </source>
</evidence>
<keyword evidence="9" id="KW-1208">Phospholipid metabolism</keyword>
<dbReference type="PANTHER" id="PTHR30309:SF1">
    <property type="entry name" value="GLYCEROL-3-PHOSPHATE ACYLTRANSFERASE 1"/>
    <property type="match status" value="1"/>
</dbReference>
<evidence type="ECO:0000313" key="12">
    <source>
        <dbReference type="Proteomes" id="UP000040576"/>
    </source>
</evidence>
<keyword evidence="12" id="KW-1185">Reference proteome</keyword>
<accession>A0A090IR50</accession>
<evidence type="ECO:0000256" key="7">
    <source>
        <dbReference type="ARBA" id="ARBA00023136"/>
    </source>
</evidence>
<name>A0A090IR50_9BACI</name>
<dbReference type="GO" id="GO:0005886">
    <property type="term" value="C:plasma membrane"/>
    <property type="evidence" value="ECO:0007669"/>
    <property type="project" value="InterPro"/>
</dbReference>
<dbReference type="Pfam" id="PF02660">
    <property type="entry name" value="G3P_acyltransf"/>
    <property type="match status" value="1"/>
</dbReference>
<feature type="transmembrane region" description="Helical" evidence="10">
    <location>
        <begin position="150"/>
        <end position="166"/>
    </location>
</feature>
<evidence type="ECO:0000256" key="2">
    <source>
        <dbReference type="ARBA" id="ARBA00022516"/>
    </source>
</evidence>
<keyword evidence="5 10" id="KW-1133">Transmembrane helix</keyword>
<reference evidence="11 12" key="1">
    <citation type="submission" date="2014-07" db="EMBL/GenBank/DDBJ databases">
        <authorList>
            <person name="Wibberg Daniel"/>
        </authorList>
    </citation>
    <scope>NUCLEOTIDE SEQUENCE [LARGE SCALE GENOMIC DNA]</scope>
</reference>
<evidence type="ECO:0000256" key="10">
    <source>
        <dbReference type="SAM" id="Phobius"/>
    </source>
</evidence>
<evidence type="ECO:0000256" key="4">
    <source>
        <dbReference type="ARBA" id="ARBA00022692"/>
    </source>
</evidence>
<evidence type="ECO:0000256" key="8">
    <source>
        <dbReference type="ARBA" id="ARBA00023209"/>
    </source>
</evidence>
<dbReference type="AlphaFoldDB" id="A0A090IR50"/>
<dbReference type="InterPro" id="IPR003811">
    <property type="entry name" value="G3P_acylTferase_PlsY"/>
</dbReference>
<protein>
    <submittedName>
        <fullName evidence="11">Uncharacterized protein</fullName>
    </submittedName>
</protein>
<dbReference type="RefSeq" id="WP_034767307.1">
    <property type="nucleotide sequence ID" value="NZ_CCRF01000010.1"/>
</dbReference>
<evidence type="ECO:0000313" key="11">
    <source>
        <dbReference type="EMBL" id="CEE00142.1"/>
    </source>
</evidence>